<evidence type="ECO:0000256" key="3">
    <source>
        <dbReference type="ARBA" id="ARBA00022989"/>
    </source>
</evidence>
<keyword evidence="3" id="KW-1133">Transmembrane helix</keyword>
<evidence type="ECO:0000259" key="11">
    <source>
        <dbReference type="Pfam" id="PF15821"/>
    </source>
</evidence>
<gene>
    <name evidence="12" type="ORF">OVA965_LOCUS3314</name>
    <name evidence="13" type="ORF">TMI583_LOCUS3313</name>
</gene>
<sequence>MTTSLTDQLYVGFFSSDCACQTEETELFELKSTTNLLQNLYDAVETLRLSYRSQLHDFISQAKNIINSDKPISVTKVEKQNPESNEKLSFFHQALLRGYETEIANLKKEIERVQDSTKFEIELATAFVTEEKDRLTREVTSLNKSAAQFEDQMMKKDEQMKELRKELSNLNDRLREKTQQAKKVTPVEPIIRSVSTRSITIQTDNLSPTIEQKPTSNMSEAVMQEKLDALETRYKTFMEQKNNQIQQLNNDYEVQQKTYRQKMEKYVTIEERLQSDAKSHGLFIVGVTYSVTVAHQLKINLEPPIETKRDRTLWIGGMFPQAGEWAGGEACFPAALKALNEVNRRIDVLPGYYLNLSAYDTRCSPGLGTTILYELLYNKTFGTNNSILMLLGPACSPVSTAVGEAAKMWNLIVLSYGSSSPALSNRVRFATFFRTHPPATLHNPTRIKFFQLFNWKRIAILIQTEEVWQSTAEHLEQLARENNIHVAVRQLFDNDPSHAISNLKKDDIRIIVGLFYEEKARKVFCKAYQQNYFGEGYVWWTIGWYADNWFLKVNDIDCTEEEMAKAVEGHFTTEIQMLTDSTQETISDITPQLFIADLNSTLRELFPYKPVESVGGYVEAPLAYDATWALALALNRSLTRTDLEKWSYDNLQMKNIMMEDMENTQFFGVSGFVKFDKQGNRMSKIVVEQLRNGVYHRIARFDAQT</sequence>
<comment type="subcellular location">
    <subcellularLocation>
        <location evidence="1">Membrane</location>
    </subcellularLocation>
</comment>
<name>A0A8S2GSN8_9BILA</name>
<keyword evidence="9" id="KW-0175">Coiled coil</keyword>
<dbReference type="CDD" id="cd06366">
    <property type="entry name" value="PBP1_GABAb_receptor"/>
    <property type="match status" value="1"/>
</dbReference>
<dbReference type="GO" id="GO:0004965">
    <property type="term" value="F:G protein-coupled GABA receptor activity"/>
    <property type="evidence" value="ECO:0007669"/>
    <property type="project" value="InterPro"/>
</dbReference>
<evidence type="ECO:0000256" key="9">
    <source>
        <dbReference type="SAM" id="Coils"/>
    </source>
</evidence>
<feature type="coiled-coil region" evidence="9">
    <location>
        <begin position="227"/>
        <end position="265"/>
    </location>
</feature>
<dbReference type="SUPFAM" id="SSF53822">
    <property type="entry name" value="Periplasmic binding protein-like I"/>
    <property type="match status" value="1"/>
</dbReference>
<feature type="domain" description="DUF4709" evidence="11">
    <location>
        <begin position="3"/>
        <end position="53"/>
    </location>
</feature>
<dbReference type="PRINTS" id="PR01177">
    <property type="entry name" value="GABAB1RECPTR"/>
</dbReference>
<dbReference type="Proteomes" id="UP000682733">
    <property type="component" value="Unassembled WGS sequence"/>
</dbReference>
<feature type="coiled-coil region" evidence="9">
    <location>
        <begin position="96"/>
        <end position="184"/>
    </location>
</feature>
<evidence type="ECO:0000259" key="10">
    <source>
        <dbReference type="Pfam" id="PF01094"/>
    </source>
</evidence>
<dbReference type="InterPro" id="IPR001828">
    <property type="entry name" value="ANF_lig-bd_rcpt"/>
</dbReference>
<dbReference type="EMBL" id="CAJOBA010000787">
    <property type="protein sequence ID" value="CAF3556603.1"/>
    <property type="molecule type" value="Genomic_DNA"/>
</dbReference>
<dbReference type="PANTHER" id="PTHR10519:SF77">
    <property type="entry name" value="GAMMA-AMINOBUTYRIC ACID TYPE B RECEPTOR SUBUNIT 1"/>
    <property type="match status" value="1"/>
</dbReference>
<dbReference type="Gene3D" id="3.40.50.2300">
    <property type="match status" value="2"/>
</dbReference>
<evidence type="ECO:0000313" key="14">
    <source>
        <dbReference type="Proteomes" id="UP000682733"/>
    </source>
</evidence>
<dbReference type="InterPro" id="IPR031651">
    <property type="entry name" value="DUF4709"/>
</dbReference>
<dbReference type="Pfam" id="PF15821">
    <property type="entry name" value="DUF4709"/>
    <property type="match status" value="1"/>
</dbReference>
<dbReference type="GO" id="GO:0038039">
    <property type="term" value="C:G protein-coupled receptor heterodimeric complex"/>
    <property type="evidence" value="ECO:0007669"/>
    <property type="project" value="TreeGrafter"/>
</dbReference>
<evidence type="ECO:0008006" key="15">
    <source>
        <dbReference type="Google" id="ProtNLM"/>
    </source>
</evidence>
<reference evidence="13" key="1">
    <citation type="submission" date="2021-02" db="EMBL/GenBank/DDBJ databases">
        <authorList>
            <person name="Nowell W R."/>
        </authorList>
    </citation>
    <scope>NUCLEOTIDE SEQUENCE</scope>
</reference>
<comment type="caution">
    <text evidence="13">The sequence shown here is derived from an EMBL/GenBank/DDBJ whole genome shotgun (WGS) entry which is preliminary data.</text>
</comment>
<keyword evidence="7" id="KW-0325">Glycoprotein</keyword>
<keyword evidence="2" id="KW-0812">Transmembrane</keyword>
<dbReference type="FunFam" id="3.40.50.2300:FF:000056">
    <property type="entry name" value="Gamma-aminobutyric acid type B receptor subunit 1"/>
    <property type="match status" value="1"/>
</dbReference>
<evidence type="ECO:0000256" key="7">
    <source>
        <dbReference type="ARBA" id="ARBA00023180"/>
    </source>
</evidence>
<dbReference type="InterPro" id="IPR028082">
    <property type="entry name" value="Peripla_BP_I"/>
</dbReference>
<protein>
    <recommendedName>
        <fullName evidence="15">Receptor ligand binding region domain-containing protein</fullName>
    </recommendedName>
</protein>
<feature type="domain" description="Receptor ligand binding region" evidence="10">
    <location>
        <begin position="331"/>
        <end position="689"/>
    </location>
</feature>
<dbReference type="EMBL" id="CAJNOK010000787">
    <property type="protein sequence ID" value="CAF0775450.1"/>
    <property type="molecule type" value="Genomic_DNA"/>
</dbReference>
<evidence type="ECO:0000256" key="2">
    <source>
        <dbReference type="ARBA" id="ARBA00022692"/>
    </source>
</evidence>
<proteinExistence type="predicted"/>
<accession>A0A8S2GSN8</accession>
<dbReference type="InterPro" id="IPR002455">
    <property type="entry name" value="GPCR3_GABA-B"/>
</dbReference>
<feature type="non-terminal residue" evidence="13">
    <location>
        <position position="1"/>
    </location>
</feature>
<dbReference type="Proteomes" id="UP000677228">
    <property type="component" value="Unassembled WGS sequence"/>
</dbReference>
<evidence type="ECO:0000256" key="8">
    <source>
        <dbReference type="ARBA" id="ARBA00023224"/>
    </source>
</evidence>
<keyword evidence="5" id="KW-0472">Membrane</keyword>
<evidence type="ECO:0000256" key="6">
    <source>
        <dbReference type="ARBA" id="ARBA00023170"/>
    </source>
</evidence>
<dbReference type="PRINTS" id="PR01176">
    <property type="entry name" value="GABABRECEPTR"/>
</dbReference>
<dbReference type="GO" id="GO:0007214">
    <property type="term" value="P:gamma-aminobutyric acid signaling pathway"/>
    <property type="evidence" value="ECO:0007669"/>
    <property type="project" value="TreeGrafter"/>
</dbReference>
<keyword evidence="8" id="KW-0807">Transducer</keyword>
<evidence type="ECO:0000256" key="5">
    <source>
        <dbReference type="ARBA" id="ARBA00023136"/>
    </source>
</evidence>
<keyword evidence="4" id="KW-0297">G-protein coupled receptor</keyword>
<evidence type="ECO:0000256" key="1">
    <source>
        <dbReference type="ARBA" id="ARBA00004370"/>
    </source>
</evidence>
<keyword evidence="6" id="KW-0675">Receptor</keyword>
<evidence type="ECO:0000313" key="13">
    <source>
        <dbReference type="EMBL" id="CAF3556603.1"/>
    </source>
</evidence>
<evidence type="ECO:0000313" key="12">
    <source>
        <dbReference type="EMBL" id="CAF0775450.1"/>
    </source>
</evidence>
<organism evidence="13 14">
    <name type="scientific">Didymodactylos carnosus</name>
    <dbReference type="NCBI Taxonomy" id="1234261"/>
    <lineage>
        <taxon>Eukaryota</taxon>
        <taxon>Metazoa</taxon>
        <taxon>Spiralia</taxon>
        <taxon>Gnathifera</taxon>
        <taxon>Rotifera</taxon>
        <taxon>Eurotatoria</taxon>
        <taxon>Bdelloidea</taxon>
        <taxon>Philodinida</taxon>
        <taxon>Philodinidae</taxon>
        <taxon>Didymodactylos</taxon>
    </lineage>
</organism>
<dbReference type="Pfam" id="PF01094">
    <property type="entry name" value="ANF_receptor"/>
    <property type="match status" value="1"/>
</dbReference>
<dbReference type="AlphaFoldDB" id="A0A8S2GSN8"/>
<dbReference type="PANTHER" id="PTHR10519">
    <property type="entry name" value="GABA-B RECEPTOR"/>
    <property type="match status" value="1"/>
</dbReference>
<evidence type="ECO:0000256" key="4">
    <source>
        <dbReference type="ARBA" id="ARBA00023040"/>
    </source>
</evidence>